<evidence type="ECO:0000256" key="4">
    <source>
        <dbReference type="ARBA" id="ARBA00023136"/>
    </source>
</evidence>
<gene>
    <name evidence="6" type="ORF">NP493_53g13006</name>
</gene>
<name>A0AAD9UJ54_RIDPI</name>
<dbReference type="EMBL" id="JAODUO010000053">
    <property type="protein sequence ID" value="KAK2191439.1"/>
    <property type="molecule type" value="Genomic_DNA"/>
</dbReference>
<protein>
    <submittedName>
        <fullName evidence="6">Uncharacterized protein</fullName>
    </submittedName>
</protein>
<feature type="transmembrane region" description="Helical" evidence="5">
    <location>
        <begin position="24"/>
        <end position="50"/>
    </location>
</feature>
<keyword evidence="4 5" id="KW-0472">Membrane</keyword>
<organism evidence="6 7">
    <name type="scientific">Ridgeia piscesae</name>
    <name type="common">Tubeworm</name>
    <dbReference type="NCBI Taxonomy" id="27915"/>
    <lineage>
        <taxon>Eukaryota</taxon>
        <taxon>Metazoa</taxon>
        <taxon>Spiralia</taxon>
        <taxon>Lophotrochozoa</taxon>
        <taxon>Annelida</taxon>
        <taxon>Polychaeta</taxon>
        <taxon>Sedentaria</taxon>
        <taxon>Canalipalpata</taxon>
        <taxon>Sabellida</taxon>
        <taxon>Siboglinidae</taxon>
        <taxon>Ridgeia</taxon>
    </lineage>
</organism>
<comment type="subcellular location">
    <subcellularLocation>
        <location evidence="1">Membrane</location>
        <topology evidence="1">Multi-pass membrane protein</topology>
    </subcellularLocation>
</comment>
<proteinExistence type="predicted"/>
<sequence>MPVVTTTTTRTTSMAVHTISFRGLAGGIFITLALACVLYVIGFSTTAWSITGHSYRGLWLSCSCYSQNRVEDWFRAVQAMITIGLIGLLLGMILVCVYMCVHTISKNTTIIALVVICFLSAIFMLIGFVIYGTKADDLSWSFIVTVIASILCLLAGILSILQMRSSGVRM</sequence>
<dbReference type="GO" id="GO:0005886">
    <property type="term" value="C:plasma membrane"/>
    <property type="evidence" value="ECO:0007669"/>
    <property type="project" value="TreeGrafter"/>
</dbReference>
<keyword evidence="2 5" id="KW-0812">Transmembrane</keyword>
<evidence type="ECO:0000256" key="1">
    <source>
        <dbReference type="ARBA" id="ARBA00004141"/>
    </source>
</evidence>
<evidence type="ECO:0000256" key="5">
    <source>
        <dbReference type="SAM" id="Phobius"/>
    </source>
</evidence>
<evidence type="ECO:0000313" key="6">
    <source>
        <dbReference type="EMBL" id="KAK2191439.1"/>
    </source>
</evidence>
<keyword evidence="3 5" id="KW-1133">Transmembrane helix</keyword>
<accession>A0AAD9UJ54</accession>
<dbReference type="Gene3D" id="1.20.140.150">
    <property type="match status" value="1"/>
</dbReference>
<evidence type="ECO:0000256" key="3">
    <source>
        <dbReference type="ARBA" id="ARBA00022989"/>
    </source>
</evidence>
<evidence type="ECO:0000256" key="2">
    <source>
        <dbReference type="ARBA" id="ARBA00022692"/>
    </source>
</evidence>
<comment type="caution">
    <text evidence="6">The sequence shown here is derived from an EMBL/GenBank/DDBJ whole genome shotgun (WGS) entry which is preliminary data.</text>
</comment>
<keyword evidence="7" id="KW-1185">Reference proteome</keyword>
<feature type="transmembrane region" description="Helical" evidence="5">
    <location>
        <begin position="76"/>
        <end position="98"/>
    </location>
</feature>
<evidence type="ECO:0000313" key="7">
    <source>
        <dbReference type="Proteomes" id="UP001209878"/>
    </source>
</evidence>
<dbReference type="PANTHER" id="PTHR10671">
    <property type="entry name" value="EPITHELIAL MEMBRANE PROTEIN-RELATED"/>
    <property type="match status" value="1"/>
</dbReference>
<dbReference type="InterPro" id="IPR050579">
    <property type="entry name" value="PMP-22/EMP/MP20-like"/>
</dbReference>
<dbReference type="PANTHER" id="PTHR10671:SF108">
    <property type="entry name" value="CLAUDIN FAMILY PROTEIN-RELATED"/>
    <property type="match status" value="1"/>
</dbReference>
<dbReference type="AlphaFoldDB" id="A0AAD9UJ54"/>
<feature type="transmembrane region" description="Helical" evidence="5">
    <location>
        <begin position="138"/>
        <end position="161"/>
    </location>
</feature>
<feature type="transmembrane region" description="Helical" evidence="5">
    <location>
        <begin position="110"/>
        <end position="132"/>
    </location>
</feature>
<reference evidence="6" key="1">
    <citation type="journal article" date="2023" name="Mol. Biol. Evol.">
        <title>Third-Generation Sequencing Reveals the Adaptive Role of the Epigenome in Three Deep-Sea Polychaetes.</title>
        <authorList>
            <person name="Perez M."/>
            <person name="Aroh O."/>
            <person name="Sun Y."/>
            <person name="Lan Y."/>
            <person name="Juniper S.K."/>
            <person name="Young C.R."/>
            <person name="Angers B."/>
            <person name="Qian P.Y."/>
        </authorList>
    </citation>
    <scope>NUCLEOTIDE SEQUENCE</scope>
    <source>
        <strain evidence="6">R07B-5</strain>
    </source>
</reference>
<dbReference type="Proteomes" id="UP001209878">
    <property type="component" value="Unassembled WGS sequence"/>
</dbReference>